<keyword evidence="2" id="KW-1185">Reference proteome</keyword>
<sequence length="68" mass="8314">MKIVCSLSFDMHKFLFVCCNDLKMRGPFRKKQWNQRWAERRVWMLSLCIVREVSKYERPLTTMVASKR</sequence>
<dbReference type="AlphaFoldDB" id="A0A016V9A5"/>
<accession>A0A016V9A5</accession>
<proteinExistence type="predicted"/>
<dbReference type="EMBL" id="JARK01001350">
    <property type="protein sequence ID" value="EYC24254.1"/>
    <property type="molecule type" value="Genomic_DNA"/>
</dbReference>
<gene>
    <name evidence="1" type="primary">Acey_s0014.g2402</name>
    <name evidence="1" type="ORF">Y032_0014g2402</name>
</gene>
<name>A0A016V9A5_9BILA</name>
<dbReference type="Proteomes" id="UP000024635">
    <property type="component" value="Unassembled WGS sequence"/>
</dbReference>
<comment type="caution">
    <text evidence="1">The sequence shown here is derived from an EMBL/GenBank/DDBJ whole genome shotgun (WGS) entry which is preliminary data.</text>
</comment>
<evidence type="ECO:0000313" key="2">
    <source>
        <dbReference type="Proteomes" id="UP000024635"/>
    </source>
</evidence>
<organism evidence="1 2">
    <name type="scientific">Ancylostoma ceylanicum</name>
    <dbReference type="NCBI Taxonomy" id="53326"/>
    <lineage>
        <taxon>Eukaryota</taxon>
        <taxon>Metazoa</taxon>
        <taxon>Ecdysozoa</taxon>
        <taxon>Nematoda</taxon>
        <taxon>Chromadorea</taxon>
        <taxon>Rhabditida</taxon>
        <taxon>Rhabditina</taxon>
        <taxon>Rhabditomorpha</taxon>
        <taxon>Strongyloidea</taxon>
        <taxon>Ancylostomatidae</taxon>
        <taxon>Ancylostomatinae</taxon>
        <taxon>Ancylostoma</taxon>
    </lineage>
</organism>
<protein>
    <submittedName>
        <fullName evidence="1">Uncharacterized protein</fullName>
    </submittedName>
</protein>
<evidence type="ECO:0000313" key="1">
    <source>
        <dbReference type="EMBL" id="EYC24254.1"/>
    </source>
</evidence>
<reference evidence="2" key="1">
    <citation type="journal article" date="2015" name="Nat. Genet.">
        <title>The genome and transcriptome of the zoonotic hookworm Ancylostoma ceylanicum identify infection-specific gene families.</title>
        <authorList>
            <person name="Schwarz E.M."/>
            <person name="Hu Y."/>
            <person name="Antoshechkin I."/>
            <person name="Miller M.M."/>
            <person name="Sternberg P.W."/>
            <person name="Aroian R.V."/>
        </authorList>
    </citation>
    <scope>NUCLEOTIDE SEQUENCE</scope>
    <source>
        <strain evidence="2">HY135</strain>
    </source>
</reference>